<dbReference type="NCBIfam" id="NF041121">
    <property type="entry name" value="SAV_2336_NTERM"/>
    <property type="match status" value="1"/>
</dbReference>
<dbReference type="RefSeq" id="WP_098245850.1">
    <property type="nucleotide sequence ID" value="NZ_CP022685.1"/>
</dbReference>
<dbReference type="InterPro" id="IPR053137">
    <property type="entry name" value="NLR-like"/>
</dbReference>
<organism evidence="2 3">
    <name type="scientific">Streptomyces formicae</name>
    <dbReference type="NCBI Taxonomy" id="1616117"/>
    <lineage>
        <taxon>Bacteria</taxon>
        <taxon>Bacillati</taxon>
        <taxon>Actinomycetota</taxon>
        <taxon>Actinomycetes</taxon>
        <taxon>Kitasatosporales</taxon>
        <taxon>Streptomycetaceae</taxon>
        <taxon>Streptomyces</taxon>
    </lineage>
</organism>
<dbReference type="InterPro" id="IPR027417">
    <property type="entry name" value="P-loop_NTPase"/>
</dbReference>
<feature type="region of interest" description="Disordered" evidence="1">
    <location>
        <begin position="1250"/>
        <end position="1274"/>
    </location>
</feature>
<dbReference type="PANTHER" id="PTHR46082:SF6">
    <property type="entry name" value="AAA+ ATPASE DOMAIN-CONTAINING PROTEIN-RELATED"/>
    <property type="match status" value="1"/>
</dbReference>
<feature type="region of interest" description="Disordered" evidence="1">
    <location>
        <begin position="596"/>
        <end position="618"/>
    </location>
</feature>
<keyword evidence="3" id="KW-1185">Reference proteome</keyword>
<dbReference type="Gene3D" id="1.10.510.10">
    <property type="entry name" value="Transferase(Phosphotransferase) domain 1"/>
    <property type="match status" value="1"/>
</dbReference>
<dbReference type="EMBL" id="CP022685">
    <property type="protein sequence ID" value="ATL31787.1"/>
    <property type="molecule type" value="Genomic_DNA"/>
</dbReference>
<dbReference type="Gene3D" id="1.25.40.10">
    <property type="entry name" value="Tetratricopeptide repeat domain"/>
    <property type="match status" value="1"/>
</dbReference>
<evidence type="ECO:0000313" key="3">
    <source>
        <dbReference type="Proteomes" id="UP000221011"/>
    </source>
</evidence>
<proteinExistence type="predicted"/>
<sequence length="1274" mass="137245">MTAERPDVAALVDRIIRATTAAGTRPERLRQALRALTDSGVELAQEELLDALWLAGRLPDGASTALARAAGALAPAERTAHEDEWPSPDLAPGAFPPLLSRPVAWRRRTQEPPPQRQSDAAEPPADAAARSDSRADPSAEDASDAAARPGASTPHREAARRSPLYGGTAPGRAPHHRTLPVRPVRAPGTRALGSRQLQLGRALRPLKQTVADRRRWELDETATADSTAHSGLTDAVLRPARARWLDLTLLVDDGASMLLWQRLATETRLLLERSGAFRDVRVHGLDTRTPGAPLLGRRPFTPGTAVLPPATVTDPGGNTLILVLSDGVGAAWRDGRMRELLTQWGRFGPTAVLHALPPHLWDGSGIRAERWQVTTRRRGAPNLTWDVADPVLPPGLTAFDGVPVPVLAPEPGAVGAWAGLVASPGASAVLPLLTAPFEPIGAPPTDLDAGGRVLRFRETASPEAYRLAAHLAAVAPVSVPVMRLVQDALGPDVTTGHLAEVFLSGLMGRCDDAVDLAPRHRSYDVTAEARDILLGTAPVRELLRTSRTVTDRLGELAGRSADFPAWLAHPDGAGRAGDGTRPFGWVDDRLMRRLGVGVPRDRQPPGRDDDPELPGYVDAPGSPWLSLQPVNPRWAGPWRLFARHVGARSTSGMFLGRRAEGGVAALRLTRPGSVRRASLPRQAEALRLLSCSSVPRIVDMDPAVLPSWLATELCLVDGVPATHLETRALTGERYDDPVRFALLGQRVAGILADAHVRGILHGDLVPRRVLLTPDGVCVTGWCVQEHADGAFHDVSKLGLVLLEAAGHGLPDSLTGILRRCSSPLLDERPTAAEVVAHFRSFLDAQAPPSGADDGADGTLAVPIGRDERGSDVVLDFRSMGPHGIVQGTEAQWSTVLDELVRGVAERHSPAAVQFHMLDSTERYLRSTASGTVPHVKTAADSRSLEQALDIERGHRRELLAEAQDVGLAHPARTSLIVVRTAQGLPGDESWLEDLGIHLLVLDGPERGALDLDFRIDLTGRDPVLHHSRAPSSGITFRLPLPRRVPLEAMLTDEFKVAVSQGREGHHESALIWLERLAARQLEHLGRDHPQLLATQYEIGHLQLALGLLEDALHSFSACASRRAEVLGREHPDTLTAHQQCAYVLFRTGRHEEAHTIYRTVLALWENVRGHHHPDTLLCRHNLTVTLIAMRRYEEAVSEARATRTSRALILGDEHPDTLASGHELAVALSGTGRRAEALDVADAVHAARGRVLGPDHPDTLATLRIGTDPRPPAG</sequence>
<evidence type="ECO:0000256" key="1">
    <source>
        <dbReference type="SAM" id="MobiDB-lite"/>
    </source>
</evidence>
<dbReference type="InterPro" id="IPR047738">
    <property type="entry name" value="SAV_2336-like_N"/>
</dbReference>
<protein>
    <submittedName>
        <fullName evidence="2">Putative serine/threonine protein kinase</fullName>
    </submittedName>
</protein>
<dbReference type="SUPFAM" id="SSF56112">
    <property type="entry name" value="Protein kinase-like (PK-like)"/>
    <property type="match status" value="1"/>
</dbReference>
<feature type="compositionally biased region" description="Low complexity" evidence="1">
    <location>
        <begin position="116"/>
        <end position="128"/>
    </location>
</feature>
<dbReference type="Pfam" id="PF13424">
    <property type="entry name" value="TPR_12"/>
    <property type="match status" value="1"/>
</dbReference>
<dbReference type="Pfam" id="PF13374">
    <property type="entry name" value="TPR_10"/>
    <property type="match status" value="1"/>
</dbReference>
<feature type="region of interest" description="Disordered" evidence="1">
    <location>
        <begin position="77"/>
        <end position="190"/>
    </location>
</feature>
<feature type="compositionally biased region" description="Basic and acidic residues" evidence="1">
    <location>
        <begin position="599"/>
        <end position="608"/>
    </location>
</feature>
<name>A0A291QJT3_9ACTN</name>
<dbReference type="InterPro" id="IPR011990">
    <property type="entry name" value="TPR-like_helical_dom_sf"/>
</dbReference>
<keyword evidence="2" id="KW-0418">Kinase</keyword>
<gene>
    <name evidence="2" type="ORF">KY5_6769c</name>
</gene>
<accession>A0A291QJT3</accession>
<dbReference type="GO" id="GO:0004674">
    <property type="term" value="F:protein serine/threonine kinase activity"/>
    <property type="evidence" value="ECO:0007669"/>
    <property type="project" value="UniProtKB-KW"/>
</dbReference>
<dbReference type="Gene3D" id="3.40.50.300">
    <property type="entry name" value="P-loop containing nucleotide triphosphate hydrolases"/>
    <property type="match status" value="1"/>
</dbReference>
<reference evidence="2 3" key="1">
    <citation type="submission" date="2017-08" db="EMBL/GenBank/DDBJ databases">
        <title>Complete Genome Sequence of Streptomyces formicae KY5, the formicamycin producer.</title>
        <authorList>
            <person name="Holmes N.A."/>
            <person name="Devine R."/>
            <person name="Qin Z."/>
            <person name="Seipke R.F."/>
            <person name="Wilkinson B."/>
            <person name="Hutchings M.I."/>
        </authorList>
    </citation>
    <scope>NUCLEOTIDE SEQUENCE [LARGE SCALE GENOMIC DNA]</scope>
    <source>
        <strain evidence="2 3">KY5</strain>
    </source>
</reference>
<keyword evidence="2" id="KW-0723">Serine/threonine-protein kinase</keyword>
<dbReference type="Proteomes" id="UP000221011">
    <property type="component" value="Chromosome"/>
</dbReference>
<dbReference type="SUPFAM" id="SSF48452">
    <property type="entry name" value="TPR-like"/>
    <property type="match status" value="1"/>
</dbReference>
<dbReference type="AlphaFoldDB" id="A0A291QJT3"/>
<dbReference type="PANTHER" id="PTHR46082">
    <property type="entry name" value="ATP/GTP-BINDING PROTEIN-RELATED"/>
    <property type="match status" value="1"/>
</dbReference>
<dbReference type="InterPro" id="IPR011009">
    <property type="entry name" value="Kinase-like_dom_sf"/>
</dbReference>
<dbReference type="KEGG" id="sfk:KY5_6769c"/>
<keyword evidence="2" id="KW-0808">Transferase</keyword>
<evidence type="ECO:0000313" key="2">
    <source>
        <dbReference type="EMBL" id="ATL31787.1"/>
    </source>
</evidence>